<dbReference type="Pfam" id="PF21028">
    <property type="entry name" value="DUF1285_C"/>
    <property type="match status" value="1"/>
</dbReference>
<keyword evidence="5" id="KW-1185">Reference proteome</keyword>
<feature type="domain" description="DUF1285" evidence="2">
    <location>
        <begin position="27"/>
        <end position="88"/>
    </location>
</feature>
<feature type="compositionally biased region" description="Basic and acidic residues" evidence="1">
    <location>
        <begin position="8"/>
        <end position="25"/>
    </location>
</feature>
<dbReference type="InterPro" id="IPR048341">
    <property type="entry name" value="DUF1285_N"/>
</dbReference>
<evidence type="ECO:0000259" key="2">
    <source>
        <dbReference type="Pfam" id="PF06938"/>
    </source>
</evidence>
<gene>
    <name evidence="4" type="ORF">A0U92_06635</name>
</gene>
<name>A0A1U9KFI0_ACEAC</name>
<dbReference type="EMBL" id="CP014692">
    <property type="protein sequence ID" value="AQS84508.1"/>
    <property type="molecule type" value="Genomic_DNA"/>
</dbReference>
<sequence length="209" mass="23097">MNVTSDAFVEKSGDDRRIGGGDQKGRKPYQCGRLPFLIRRDGVWLYRGSPIRRKPMVCLFASALSRAADGAYWLRTPVEEGTVEVEDVPFVAVELEWCGVGREQRLCFRTNIDQVVTAGPEHPILARWDVPLDACDSAPPPYLTVRQAEGELPLQARISRPVWYELAALAEPGCCEGKACLGVWSDGVFFPLALAPRGCREGNDEGEDC</sequence>
<dbReference type="InterPro" id="IPR048342">
    <property type="entry name" value="DUF1285_C"/>
</dbReference>
<dbReference type="InterPro" id="IPR023361">
    <property type="entry name" value="DUF1285_beta_roll_sf"/>
</dbReference>
<dbReference type="eggNOG" id="COG3816">
    <property type="taxonomic scope" value="Bacteria"/>
</dbReference>
<protein>
    <recommendedName>
        <fullName evidence="6">DUF1285 domain-containing protein</fullName>
    </recommendedName>
</protein>
<reference evidence="4 5" key="1">
    <citation type="submission" date="2016-03" db="EMBL/GenBank/DDBJ databases">
        <title>Acetic acid bacteria sequencing.</title>
        <authorList>
            <person name="Brandt J."/>
            <person name="Jakob F."/>
            <person name="Vogel R.F."/>
        </authorList>
    </citation>
    <scope>NUCLEOTIDE SEQUENCE [LARGE SCALE GENOMIC DNA]</scope>
    <source>
        <strain evidence="4 5">TMW2.1153</strain>
    </source>
</reference>
<organism evidence="4 5">
    <name type="scientific">Acetobacter aceti</name>
    <dbReference type="NCBI Taxonomy" id="435"/>
    <lineage>
        <taxon>Bacteria</taxon>
        <taxon>Pseudomonadati</taxon>
        <taxon>Pseudomonadota</taxon>
        <taxon>Alphaproteobacteria</taxon>
        <taxon>Acetobacterales</taxon>
        <taxon>Acetobacteraceae</taxon>
        <taxon>Acetobacter</taxon>
        <taxon>Acetobacter subgen. Acetobacter</taxon>
    </lineage>
</organism>
<dbReference type="Proteomes" id="UP000188937">
    <property type="component" value="Chromosome"/>
</dbReference>
<evidence type="ECO:0000259" key="3">
    <source>
        <dbReference type="Pfam" id="PF21028"/>
    </source>
</evidence>
<evidence type="ECO:0000313" key="5">
    <source>
        <dbReference type="Proteomes" id="UP000188937"/>
    </source>
</evidence>
<dbReference type="InterPro" id="IPR010707">
    <property type="entry name" value="DUF1285"/>
</dbReference>
<feature type="region of interest" description="Disordered" evidence="1">
    <location>
        <begin position="1"/>
        <end position="26"/>
    </location>
</feature>
<dbReference type="Pfam" id="PF06938">
    <property type="entry name" value="DUF1285_N"/>
    <property type="match status" value="1"/>
</dbReference>
<proteinExistence type="predicted"/>
<evidence type="ECO:0008006" key="6">
    <source>
        <dbReference type="Google" id="ProtNLM"/>
    </source>
</evidence>
<evidence type="ECO:0000256" key="1">
    <source>
        <dbReference type="SAM" id="MobiDB-lite"/>
    </source>
</evidence>
<dbReference type="KEGG" id="aace:A0U92_06635"/>
<dbReference type="STRING" id="435.A0U92_06635"/>
<dbReference type="Gene3D" id="2.30.270.10">
    <property type="entry name" value="duf1285 protein"/>
    <property type="match status" value="1"/>
</dbReference>
<dbReference type="PIRSF" id="PIRSF029557">
    <property type="entry name" value="UCP029557"/>
    <property type="match status" value="1"/>
</dbReference>
<dbReference type="RefSeq" id="WP_077812549.1">
    <property type="nucleotide sequence ID" value="NZ_CP014692.1"/>
</dbReference>
<accession>A0A1U9KFI0</accession>
<feature type="domain" description="DUF1285" evidence="3">
    <location>
        <begin position="89"/>
        <end position="192"/>
    </location>
</feature>
<dbReference type="AlphaFoldDB" id="A0A1U9KFI0"/>
<evidence type="ECO:0000313" key="4">
    <source>
        <dbReference type="EMBL" id="AQS84508.1"/>
    </source>
</evidence>
<dbReference type="Gene3D" id="3.10.540.10">
    <property type="entry name" value="duf1285 like domain"/>
    <property type="match status" value="1"/>
</dbReference>
<dbReference type="OrthoDB" id="3078366at2"/>